<dbReference type="PANTHER" id="PTHR13084:SF6">
    <property type="entry name" value="SODIUM_POTASSIUM-TRANSPORTING ATPASE SUBUNIT BETA-1-INTERACTING PROTEIN"/>
    <property type="match status" value="1"/>
</dbReference>
<gene>
    <name evidence="8" type="ORF">B4U80_06378</name>
</gene>
<dbReference type="PANTHER" id="PTHR13084">
    <property type="entry name" value="T-CELL LYMPHOMA BREAKPOINT-ASSOCIATED TARGET 1-RELATED"/>
    <property type="match status" value="1"/>
</dbReference>
<evidence type="ECO:0000313" key="8">
    <source>
        <dbReference type="EMBL" id="RWS28636.1"/>
    </source>
</evidence>
<evidence type="ECO:0000313" key="9">
    <source>
        <dbReference type="Proteomes" id="UP000288716"/>
    </source>
</evidence>
<keyword evidence="6 7" id="KW-0472">Membrane</keyword>
<keyword evidence="4 7" id="KW-0812">Transmembrane</keyword>
<dbReference type="VEuPathDB" id="VectorBase:LDEU003405"/>
<feature type="transmembrane region" description="Helical" evidence="7">
    <location>
        <begin position="12"/>
        <end position="31"/>
    </location>
</feature>
<evidence type="ECO:0000256" key="4">
    <source>
        <dbReference type="ARBA" id="ARBA00022692"/>
    </source>
</evidence>
<sequence length="224" mass="26306">MGSNCFKSNANCVLLFICFLQLAFTLTRQVFDFFGHIWASILFNFFAILVTICGCFGGCEKRNAFLYIYCIWQIITFFWNVFIICFYLEIGSLFNRDKDLHILNFGTGSRNWFESNGPLCQPIFNVSNVNKRFFSLFKPTHVEGCLLYYFIIETIQAAIQIILAIIAFFVSYMLIYYSNHKSKLMFSFFKLIMTNSYFKQKQSHVVVSLHLHHCLRTVLRCDSR</sequence>
<dbReference type="InterPro" id="IPR008516">
    <property type="entry name" value="Na/K-Atpase_Interacting"/>
</dbReference>
<proteinExistence type="inferred from homology"/>
<keyword evidence="9" id="KW-1185">Reference proteome</keyword>
<protein>
    <recommendedName>
        <fullName evidence="7">Sodium/potassium-transporting ATPase subunit beta-1-interacting protein</fullName>
        <shortName evidence="7">Na(+)/K(+)-transporting ATPase subunit beta-1-interacting protein</shortName>
    </recommendedName>
</protein>
<evidence type="ECO:0000256" key="5">
    <source>
        <dbReference type="ARBA" id="ARBA00022989"/>
    </source>
</evidence>
<dbReference type="GO" id="GO:0005886">
    <property type="term" value="C:plasma membrane"/>
    <property type="evidence" value="ECO:0007669"/>
    <property type="project" value="UniProtKB-SubCell"/>
</dbReference>
<comment type="caution">
    <text evidence="8">The sequence shown here is derived from an EMBL/GenBank/DDBJ whole genome shotgun (WGS) entry which is preliminary data.</text>
</comment>
<dbReference type="AlphaFoldDB" id="A0A443SM73"/>
<feature type="transmembrane region" description="Helical" evidence="7">
    <location>
        <begin position="37"/>
        <end position="59"/>
    </location>
</feature>
<accession>A0A443SM73</accession>
<name>A0A443SM73_9ACAR</name>
<feature type="transmembrane region" description="Helical" evidence="7">
    <location>
        <begin position="66"/>
        <end position="90"/>
    </location>
</feature>
<organism evidence="8 9">
    <name type="scientific">Leptotrombidium deliense</name>
    <dbReference type="NCBI Taxonomy" id="299467"/>
    <lineage>
        <taxon>Eukaryota</taxon>
        <taxon>Metazoa</taxon>
        <taxon>Ecdysozoa</taxon>
        <taxon>Arthropoda</taxon>
        <taxon>Chelicerata</taxon>
        <taxon>Arachnida</taxon>
        <taxon>Acari</taxon>
        <taxon>Acariformes</taxon>
        <taxon>Trombidiformes</taxon>
        <taxon>Prostigmata</taxon>
        <taxon>Anystina</taxon>
        <taxon>Parasitengona</taxon>
        <taxon>Trombiculoidea</taxon>
        <taxon>Trombiculidae</taxon>
        <taxon>Leptotrombidium</taxon>
    </lineage>
</organism>
<dbReference type="OrthoDB" id="10050321at2759"/>
<comment type="similarity">
    <text evidence="2 7">Belongs to the NKAIN family.</text>
</comment>
<dbReference type="Pfam" id="PF05640">
    <property type="entry name" value="NKAIN"/>
    <property type="match status" value="1"/>
</dbReference>
<reference evidence="8 9" key="1">
    <citation type="journal article" date="2018" name="Gigascience">
        <title>Genomes of trombidid mites reveal novel predicted allergens and laterally-transferred genes associated with secondary metabolism.</title>
        <authorList>
            <person name="Dong X."/>
            <person name="Chaisiri K."/>
            <person name="Xia D."/>
            <person name="Armstrong S.D."/>
            <person name="Fang Y."/>
            <person name="Donnelly M.J."/>
            <person name="Kadowaki T."/>
            <person name="McGarry J.W."/>
            <person name="Darby A.C."/>
            <person name="Makepeace B.L."/>
        </authorList>
    </citation>
    <scope>NUCLEOTIDE SEQUENCE [LARGE SCALE GENOMIC DNA]</scope>
    <source>
        <strain evidence="8">UoL-UT</strain>
    </source>
</reference>
<comment type="subcellular location">
    <subcellularLocation>
        <location evidence="1 7">Cell membrane</location>
        <topology evidence="1 7">Multi-pass membrane protein</topology>
    </subcellularLocation>
</comment>
<keyword evidence="5 7" id="KW-1133">Transmembrane helix</keyword>
<evidence type="ECO:0000256" key="7">
    <source>
        <dbReference type="RuleBase" id="RU368041"/>
    </source>
</evidence>
<keyword evidence="3 7" id="KW-1003">Cell membrane</keyword>
<evidence type="ECO:0000256" key="6">
    <source>
        <dbReference type="ARBA" id="ARBA00023136"/>
    </source>
</evidence>
<evidence type="ECO:0000256" key="3">
    <source>
        <dbReference type="ARBA" id="ARBA00022475"/>
    </source>
</evidence>
<dbReference type="EMBL" id="NCKV01001283">
    <property type="protein sequence ID" value="RWS28636.1"/>
    <property type="molecule type" value="Genomic_DNA"/>
</dbReference>
<evidence type="ECO:0000256" key="1">
    <source>
        <dbReference type="ARBA" id="ARBA00004651"/>
    </source>
</evidence>
<dbReference type="GO" id="GO:0002028">
    <property type="term" value="P:regulation of sodium ion transport"/>
    <property type="evidence" value="ECO:0007669"/>
    <property type="project" value="UniProtKB-UniRule"/>
</dbReference>
<feature type="transmembrane region" description="Helical" evidence="7">
    <location>
        <begin position="146"/>
        <end position="175"/>
    </location>
</feature>
<evidence type="ECO:0000256" key="2">
    <source>
        <dbReference type="ARBA" id="ARBA00006364"/>
    </source>
</evidence>
<dbReference type="Proteomes" id="UP000288716">
    <property type="component" value="Unassembled WGS sequence"/>
</dbReference>